<accession>A0A7T6ZN55</accession>
<evidence type="ECO:0000259" key="1">
    <source>
        <dbReference type="Pfam" id="PF09356"/>
    </source>
</evidence>
<evidence type="ECO:0000313" key="2">
    <source>
        <dbReference type="EMBL" id="QQK88546.1"/>
    </source>
</evidence>
<dbReference type="InterPro" id="IPR018964">
    <property type="entry name" value="Phage_phiJL001_Gp84_C"/>
</dbReference>
<reference evidence="2" key="1">
    <citation type="submission" date="2020-12" db="EMBL/GenBank/DDBJ databases">
        <authorList>
            <person name="Hu Z."/>
        </authorList>
    </citation>
    <scope>NUCLEOTIDE SEQUENCE</scope>
</reference>
<dbReference type="Pfam" id="PF09356">
    <property type="entry name" value="Phage_BR0599"/>
    <property type="match status" value="1"/>
</dbReference>
<name>A0A7T6ZN55_9CAUD</name>
<proteinExistence type="predicted"/>
<feature type="domain" description="Bacteriophage phiJL001 Gp84 C-terminal" evidence="1">
    <location>
        <begin position="185"/>
        <end position="258"/>
    </location>
</feature>
<dbReference type="EMBL" id="MW423738">
    <property type="protein sequence ID" value="QQK88546.1"/>
    <property type="molecule type" value="Genomic_DNA"/>
</dbReference>
<protein>
    <recommendedName>
        <fullName evidence="1">Bacteriophage phiJL001 Gp84 C-terminal domain-containing protein</fullName>
    </recommendedName>
</protein>
<organism evidence="2">
    <name type="scientific">Vibrio phage PH669</name>
    <dbReference type="NCBI Taxonomy" id="2800823"/>
    <lineage>
        <taxon>Viruses</taxon>
        <taxon>Duplodnaviria</taxon>
        <taxon>Heunggongvirae</taxon>
        <taxon>Uroviricota</taxon>
        <taxon>Caudoviricetes</taxon>
        <taxon>Queuovirinae</taxon>
    </lineage>
</organism>
<sequence>MSHQDTSYSAGRPVELYTLEQGTSSRHYTSHAKPVSRSNIIHNPINIQRDDVEISDDSFKGTLTLTLPRTEPLAVELIGASLEIPMIVTLFRGHLEGNSAEHVAVYWKGRIVTTKAQDNVVKVDCESVFTALKRAGLRARYEKICRHEVFDRGCKLNEANYRKVATIGLIDVMNISLTGEAATVGYYTAGMIIFPDGSTRLITKHEEAGKITISRPHPGAQAGQRVTLLPGCDHSQATCKTKFNNFINYGGWPYIPIKNPFGGSSFT</sequence>
<dbReference type="Pfam" id="PF09931">
    <property type="entry name" value="Phage_phiJL001_Gp84_N"/>
    <property type="match status" value="1"/>
</dbReference>